<dbReference type="EMBL" id="CACTIH010000012">
    <property type="protein sequence ID" value="CAA2934303.1"/>
    <property type="molecule type" value="Genomic_DNA"/>
</dbReference>
<evidence type="ECO:0000256" key="5">
    <source>
        <dbReference type="ARBA" id="ARBA00023136"/>
    </source>
</evidence>
<keyword evidence="2 7" id="KW-0812">Transmembrane</keyword>
<evidence type="ECO:0000313" key="9">
    <source>
        <dbReference type="EMBL" id="CAA2934303.1"/>
    </source>
</evidence>
<protein>
    <submittedName>
        <fullName evidence="9">Transmembrane, (DUF1218)</fullName>
    </submittedName>
</protein>
<keyword evidence="3 8" id="KW-0732">Signal</keyword>
<dbReference type="InterPro" id="IPR009606">
    <property type="entry name" value="DEAL/Modifying_wall_lignin1/2"/>
</dbReference>
<feature type="signal peptide" evidence="8">
    <location>
        <begin position="1"/>
        <end position="18"/>
    </location>
</feature>
<dbReference type="GO" id="GO:0012505">
    <property type="term" value="C:endomembrane system"/>
    <property type="evidence" value="ECO:0007669"/>
    <property type="project" value="UniProtKB-SubCell"/>
</dbReference>
<dbReference type="PANTHER" id="PTHR31769">
    <property type="entry name" value="OS07G0462200 PROTEIN-RELATED"/>
    <property type="match status" value="1"/>
</dbReference>
<evidence type="ECO:0000256" key="4">
    <source>
        <dbReference type="ARBA" id="ARBA00022989"/>
    </source>
</evidence>
<feature type="transmembrane region" description="Helical" evidence="7">
    <location>
        <begin position="114"/>
        <end position="135"/>
    </location>
</feature>
<dbReference type="OrthoDB" id="1667348at2759"/>
<dbReference type="Pfam" id="PF06749">
    <property type="entry name" value="DUF1218"/>
    <property type="match status" value="1"/>
</dbReference>
<feature type="transmembrane region" description="Helical" evidence="7">
    <location>
        <begin position="68"/>
        <end position="88"/>
    </location>
</feature>
<evidence type="ECO:0000256" key="7">
    <source>
        <dbReference type="SAM" id="Phobius"/>
    </source>
</evidence>
<dbReference type="InterPro" id="IPR052222">
    <property type="entry name" value="DESIGUAL"/>
</dbReference>
<dbReference type="Gramene" id="OE9A073134T1">
    <property type="protein sequence ID" value="OE9A073134C1"/>
    <property type="gene ID" value="OE9A073134"/>
</dbReference>
<keyword evidence="10" id="KW-1185">Reference proteome</keyword>
<keyword evidence="4 7" id="KW-1133">Transmembrane helix</keyword>
<feature type="transmembrane region" description="Helical" evidence="7">
    <location>
        <begin position="196"/>
        <end position="216"/>
    </location>
</feature>
<dbReference type="Proteomes" id="UP000594638">
    <property type="component" value="Unassembled WGS sequence"/>
</dbReference>
<accession>A0A8S0P7X7</accession>
<evidence type="ECO:0000256" key="8">
    <source>
        <dbReference type="SAM" id="SignalP"/>
    </source>
</evidence>
<feature type="transmembrane region" description="Helical" evidence="7">
    <location>
        <begin position="156"/>
        <end position="176"/>
    </location>
</feature>
<comment type="caution">
    <text evidence="9">The sequence shown here is derived from an EMBL/GenBank/DDBJ whole genome shotgun (WGS) entry which is preliminary data.</text>
</comment>
<organism evidence="9 10">
    <name type="scientific">Olea europaea subsp. europaea</name>
    <dbReference type="NCBI Taxonomy" id="158383"/>
    <lineage>
        <taxon>Eukaryota</taxon>
        <taxon>Viridiplantae</taxon>
        <taxon>Streptophyta</taxon>
        <taxon>Embryophyta</taxon>
        <taxon>Tracheophyta</taxon>
        <taxon>Spermatophyta</taxon>
        <taxon>Magnoliopsida</taxon>
        <taxon>eudicotyledons</taxon>
        <taxon>Gunneridae</taxon>
        <taxon>Pentapetalae</taxon>
        <taxon>asterids</taxon>
        <taxon>lamiids</taxon>
        <taxon>Lamiales</taxon>
        <taxon>Oleaceae</taxon>
        <taxon>Oleeae</taxon>
        <taxon>Olea</taxon>
    </lineage>
</organism>
<feature type="chain" id="PRO_5035942580" evidence="8">
    <location>
        <begin position="19"/>
        <end position="243"/>
    </location>
</feature>
<dbReference type="AlphaFoldDB" id="A0A8S0P7X7"/>
<keyword evidence="5 7" id="KW-0472">Membrane</keyword>
<evidence type="ECO:0000313" key="10">
    <source>
        <dbReference type="Proteomes" id="UP000594638"/>
    </source>
</evidence>
<reference evidence="9 10" key="1">
    <citation type="submission" date="2019-12" db="EMBL/GenBank/DDBJ databases">
        <authorList>
            <person name="Alioto T."/>
            <person name="Alioto T."/>
            <person name="Gomez Garrido J."/>
        </authorList>
    </citation>
    <scope>NUCLEOTIDE SEQUENCE [LARGE SCALE GENOMIC DNA]</scope>
</reference>
<evidence type="ECO:0000256" key="6">
    <source>
        <dbReference type="ARBA" id="ARBA00029467"/>
    </source>
</evidence>
<name>A0A8S0P7X7_OLEEU</name>
<evidence type="ECO:0000256" key="3">
    <source>
        <dbReference type="ARBA" id="ARBA00022729"/>
    </source>
</evidence>
<proteinExistence type="inferred from homology"/>
<evidence type="ECO:0000256" key="1">
    <source>
        <dbReference type="ARBA" id="ARBA00004127"/>
    </source>
</evidence>
<gene>
    <name evidence="9" type="ORF">OLEA9_A073134</name>
</gene>
<comment type="similarity">
    <text evidence="6">Belongs to the DESIGUAL family.</text>
</comment>
<sequence length="243" mass="27565">MHLIVVTMLFLFLHERNQWLYRAKANINFTSTPIQDLIHVAIRHFSFLLFVKPISFQTPHLSKMAESFAFLVCLAIAIMDITAGIMGIKAEIEQHKVQHLRAWNFECREPDNHAFKHGITAIVLLLMAHVIANLLGRCICIRSKEELYHASPSKQLASASLILSWIMLGFTLTLLISGTLSNSKSRRDCGIAHHHLLYVGGVFCFFHGIFLVAYYLSATVFGREQLSQHESHENKQNRLGAEA</sequence>
<comment type="subcellular location">
    <subcellularLocation>
        <location evidence="1">Endomembrane system</location>
        <topology evidence="1">Multi-pass membrane protein</topology>
    </subcellularLocation>
</comment>
<evidence type="ECO:0000256" key="2">
    <source>
        <dbReference type="ARBA" id="ARBA00022692"/>
    </source>
</evidence>